<evidence type="ECO:0000313" key="3">
    <source>
        <dbReference type="EMBL" id="QIQ04211.1"/>
    </source>
</evidence>
<dbReference type="AlphaFoldDB" id="A0A6G9H1W8"/>
<reference evidence="3 4" key="1">
    <citation type="submission" date="2020-03" db="EMBL/GenBank/DDBJ databases">
        <title>A novel species.</title>
        <authorList>
            <person name="Gao J."/>
        </authorList>
    </citation>
    <scope>NUCLEOTIDE SEQUENCE [LARGE SCALE GENOMIC DNA]</scope>
    <source>
        <strain evidence="3 4">QMT-12</strain>
    </source>
</reference>
<feature type="domain" description="DUF1023" evidence="2">
    <location>
        <begin position="367"/>
        <end position="533"/>
    </location>
</feature>
<feature type="region of interest" description="Disordered" evidence="1">
    <location>
        <begin position="585"/>
        <end position="606"/>
    </location>
</feature>
<dbReference type="KEGG" id="slia:HA039_19570"/>
<dbReference type="EMBL" id="CP050177">
    <property type="protein sequence ID" value="QIQ04211.1"/>
    <property type="molecule type" value="Genomic_DNA"/>
</dbReference>
<organism evidence="3 4">
    <name type="scientific">Streptomyces liangshanensis</name>
    <dbReference type="NCBI Taxonomy" id="2717324"/>
    <lineage>
        <taxon>Bacteria</taxon>
        <taxon>Bacillati</taxon>
        <taxon>Actinomycetota</taxon>
        <taxon>Actinomycetes</taxon>
        <taxon>Kitasatosporales</taxon>
        <taxon>Streptomycetaceae</taxon>
        <taxon>Streptomyces</taxon>
    </lineage>
</organism>
<evidence type="ECO:0000313" key="4">
    <source>
        <dbReference type="Proteomes" id="UP000501179"/>
    </source>
</evidence>
<feature type="region of interest" description="Disordered" evidence="1">
    <location>
        <begin position="108"/>
        <end position="140"/>
    </location>
</feature>
<feature type="region of interest" description="Disordered" evidence="1">
    <location>
        <begin position="201"/>
        <end position="236"/>
    </location>
</feature>
<gene>
    <name evidence="3" type="ORF">HA039_19570</name>
</gene>
<name>A0A6G9H1W8_9ACTN</name>
<sequence length="606" mass="65072">MDLATLKALKPAEYAEAAEGYRGTSEMASAAKDRVETRIAVSMRGSLKGEAADAAIGQLAELGKNFHYIQLECGLVGSALDAFAYEMEAAKRKLDAALDDARAAGLTVHPDGSITYPPGGQKAEDGKLPEGGTVSGLTDGTASAVGRQAAGFDPNPHRRRAQDCANVIAAALRQATEADEKWAPKLRALKADDDLTVSDRDWADASSDTSGVREAGKRYLDSLPQPPRDGSPRQNAEWWKRLSTEEQAAWVSMRPDAVGALDGLPSTIRDESNRMVLAQARGVAQGQYETWLRTHPAPDRFQTYIDPYTGTVMKGVQVETQAWKKWEEARKGAHKTLDGMDAIQRRFDATGKNGLPEAYLLGFSAEGDGRAIIANGNPDTADHRAVYVPGTSSDLGSIEGNINRMANVWHAANRYPDVQSVSTITWLGYDAPDSVYKDAPFENYAYDGAPEFRDFMDGLDVSHSGDSAAHTTVIAHSYGTTLVGAAAESGHLNADDVIFAGSPGVKVSDANQMDVPRGHVWNQEADGDPVPDLGRWGHGGDHFIIPSDPGFGASQMATDTKGHSGYWDENSQSLRNQALVVAGKGSNVELKPPPDPWAQVKTIQRK</sequence>
<dbReference type="RefSeq" id="WP_167031543.1">
    <property type="nucleotide sequence ID" value="NZ_CP050177.1"/>
</dbReference>
<dbReference type="Pfam" id="PF06259">
    <property type="entry name" value="Abhydrolase_8"/>
    <property type="match status" value="1"/>
</dbReference>
<evidence type="ECO:0000259" key="2">
    <source>
        <dbReference type="Pfam" id="PF06259"/>
    </source>
</evidence>
<keyword evidence="4" id="KW-1185">Reference proteome</keyword>
<protein>
    <recommendedName>
        <fullName evidence="2">DUF1023 domain-containing protein</fullName>
    </recommendedName>
</protein>
<proteinExistence type="predicted"/>
<accession>A0A6G9H1W8</accession>
<dbReference type="InterPro" id="IPR010427">
    <property type="entry name" value="DUF1023"/>
</dbReference>
<evidence type="ECO:0000256" key="1">
    <source>
        <dbReference type="SAM" id="MobiDB-lite"/>
    </source>
</evidence>
<dbReference type="Proteomes" id="UP000501179">
    <property type="component" value="Chromosome"/>
</dbReference>